<keyword evidence="4" id="KW-0904">Protein phosphatase</keyword>
<evidence type="ECO:0000256" key="3">
    <source>
        <dbReference type="ARBA" id="ARBA00022801"/>
    </source>
</evidence>
<dbReference type="InterPro" id="IPR029021">
    <property type="entry name" value="Prot-tyrosine_phosphatase-like"/>
</dbReference>
<dbReference type="PRINTS" id="PR01908">
    <property type="entry name" value="ADSPHPHTASE"/>
</dbReference>
<dbReference type="InterPro" id="IPR020422">
    <property type="entry name" value="TYR_PHOSPHATASE_DUAL_dom"/>
</dbReference>
<dbReference type="AlphaFoldDB" id="A0AAD7BSB1"/>
<evidence type="ECO:0000313" key="7">
    <source>
        <dbReference type="EMBL" id="KAJ7629293.1"/>
    </source>
</evidence>
<dbReference type="GO" id="GO:0005737">
    <property type="term" value="C:cytoplasm"/>
    <property type="evidence" value="ECO:0007669"/>
    <property type="project" value="TreeGrafter"/>
</dbReference>
<name>A0AAD7BSB1_MYCRO</name>
<dbReference type="SUPFAM" id="SSF52799">
    <property type="entry name" value="(Phosphotyrosine protein) phosphatases II"/>
    <property type="match status" value="1"/>
</dbReference>
<evidence type="ECO:0000259" key="5">
    <source>
        <dbReference type="PROSITE" id="PS50054"/>
    </source>
</evidence>
<dbReference type="CDD" id="cd14498">
    <property type="entry name" value="DSP"/>
    <property type="match status" value="1"/>
</dbReference>
<dbReference type="EC" id="3.1.3.48" evidence="2"/>
<keyword evidence="3" id="KW-0378">Hydrolase</keyword>
<evidence type="ECO:0000256" key="2">
    <source>
        <dbReference type="ARBA" id="ARBA00013064"/>
    </source>
</evidence>
<evidence type="ECO:0000256" key="4">
    <source>
        <dbReference type="ARBA" id="ARBA00022912"/>
    </source>
</evidence>
<dbReference type="Gene3D" id="3.90.190.10">
    <property type="entry name" value="Protein tyrosine phosphatase superfamily"/>
    <property type="match status" value="1"/>
</dbReference>
<evidence type="ECO:0000313" key="8">
    <source>
        <dbReference type="Proteomes" id="UP001221757"/>
    </source>
</evidence>
<evidence type="ECO:0000256" key="1">
    <source>
        <dbReference type="ARBA" id="ARBA00008601"/>
    </source>
</evidence>
<dbReference type="GO" id="GO:0004725">
    <property type="term" value="F:protein tyrosine phosphatase activity"/>
    <property type="evidence" value="ECO:0007669"/>
    <property type="project" value="UniProtKB-EC"/>
</dbReference>
<comment type="caution">
    <text evidence="7">The sequence shown here is derived from an EMBL/GenBank/DDBJ whole genome shotgun (WGS) entry which is preliminary data.</text>
</comment>
<dbReference type="InterPro" id="IPR016130">
    <property type="entry name" value="Tyr_Pase_AS"/>
</dbReference>
<dbReference type="InterPro" id="IPR000340">
    <property type="entry name" value="Dual-sp_phosphatase_cat-dom"/>
</dbReference>
<feature type="domain" description="Tyrosine specific protein phosphatases" evidence="6">
    <location>
        <begin position="88"/>
        <end position="160"/>
    </location>
</feature>
<reference evidence="7" key="1">
    <citation type="submission" date="2023-03" db="EMBL/GenBank/DDBJ databases">
        <title>Massive genome expansion in bonnet fungi (Mycena s.s.) driven by repeated elements and novel gene families across ecological guilds.</title>
        <authorList>
            <consortium name="Lawrence Berkeley National Laboratory"/>
            <person name="Harder C.B."/>
            <person name="Miyauchi S."/>
            <person name="Viragh M."/>
            <person name="Kuo A."/>
            <person name="Thoen E."/>
            <person name="Andreopoulos B."/>
            <person name="Lu D."/>
            <person name="Skrede I."/>
            <person name="Drula E."/>
            <person name="Henrissat B."/>
            <person name="Morin E."/>
            <person name="Kohler A."/>
            <person name="Barry K."/>
            <person name="LaButti K."/>
            <person name="Morin E."/>
            <person name="Salamov A."/>
            <person name="Lipzen A."/>
            <person name="Mereny Z."/>
            <person name="Hegedus B."/>
            <person name="Baldrian P."/>
            <person name="Stursova M."/>
            <person name="Weitz H."/>
            <person name="Taylor A."/>
            <person name="Grigoriev I.V."/>
            <person name="Nagy L.G."/>
            <person name="Martin F."/>
            <person name="Kauserud H."/>
        </authorList>
    </citation>
    <scope>NUCLEOTIDE SEQUENCE</scope>
    <source>
        <strain evidence="7">CBHHK067</strain>
    </source>
</reference>
<dbReference type="PROSITE" id="PS50054">
    <property type="entry name" value="TYR_PHOSPHATASE_DUAL"/>
    <property type="match status" value="1"/>
</dbReference>
<organism evidence="7 8">
    <name type="scientific">Mycena rosella</name>
    <name type="common">Pink bonnet</name>
    <name type="synonym">Agaricus rosellus</name>
    <dbReference type="NCBI Taxonomy" id="1033263"/>
    <lineage>
        <taxon>Eukaryota</taxon>
        <taxon>Fungi</taxon>
        <taxon>Dikarya</taxon>
        <taxon>Basidiomycota</taxon>
        <taxon>Agaricomycotina</taxon>
        <taxon>Agaricomycetes</taxon>
        <taxon>Agaricomycetidae</taxon>
        <taxon>Agaricales</taxon>
        <taxon>Marasmiineae</taxon>
        <taxon>Mycenaceae</taxon>
        <taxon>Mycena</taxon>
    </lineage>
</organism>
<dbReference type="PANTHER" id="PTHR10159">
    <property type="entry name" value="DUAL SPECIFICITY PROTEIN PHOSPHATASE"/>
    <property type="match status" value="1"/>
</dbReference>
<dbReference type="Proteomes" id="UP001221757">
    <property type="component" value="Unassembled WGS sequence"/>
</dbReference>
<dbReference type="Pfam" id="PF00782">
    <property type="entry name" value="DSPc"/>
    <property type="match status" value="1"/>
</dbReference>
<dbReference type="InterPro" id="IPR000387">
    <property type="entry name" value="Tyr_Pase_dom"/>
</dbReference>
<dbReference type="PROSITE" id="PS50056">
    <property type="entry name" value="TYR_PHOSPHATASE_2"/>
    <property type="match status" value="1"/>
</dbReference>
<proteinExistence type="inferred from homology"/>
<dbReference type="PANTHER" id="PTHR10159:SF519">
    <property type="entry name" value="DUAL SPECIFICITY PROTEIN PHOSPHATASE MPK3"/>
    <property type="match status" value="1"/>
</dbReference>
<sequence length="231" mass="25338">MSAWSQRSSRVNSSPNREDITEVLPNLFLGSEAGASNLAMLRRNGITHVLSVLVPEASDAPDSAFTRMCIPVQDWPDEELMTHFRAANAFIDEARVAAGSGVLVHCQQGVSRSATVVAAYRASLPPTPHPLILTADAVMATHPPTPDAVSAIAFLQSLRPLVQPNAGFTEQLALYGRCDCDLEEHPIAVEAWRAARDRRWEGRVDRMRREQGGVGEGMLQYVWRSLGKLLR</sequence>
<protein>
    <recommendedName>
        <fullName evidence="2">protein-tyrosine-phosphatase</fullName>
        <ecNumber evidence="2">3.1.3.48</ecNumber>
    </recommendedName>
</protein>
<dbReference type="PROSITE" id="PS00383">
    <property type="entry name" value="TYR_PHOSPHATASE_1"/>
    <property type="match status" value="1"/>
</dbReference>
<keyword evidence="8" id="KW-1185">Reference proteome</keyword>
<dbReference type="SMART" id="SM00195">
    <property type="entry name" value="DSPc"/>
    <property type="match status" value="1"/>
</dbReference>
<gene>
    <name evidence="7" type="ORF">B0H17DRAFT_1218280</name>
</gene>
<dbReference type="EMBL" id="JARKIE010000549">
    <property type="protein sequence ID" value="KAJ7629293.1"/>
    <property type="molecule type" value="Genomic_DNA"/>
</dbReference>
<dbReference type="GO" id="GO:0043409">
    <property type="term" value="P:negative regulation of MAPK cascade"/>
    <property type="evidence" value="ECO:0007669"/>
    <property type="project" value="TreeGrafter"/>
</dbReference>
<comment type="similarity">
    <text evidence="1">Belongs to the protein-tyrosine phosphatase family. Non-receptor class dual specificity subfamily.</text>
</comment>
<accession>A0AAD7BSB1</accession>
<evidence type="ECO:0000259" key="6">
    <source>
        <dbReference type="PROSITE" id="PS50056"/>
    </source>
</evidence>
<feature type="domain" description="Tyrosine-protein phosphatase" evidence="5">
    <location>
        <begin position="19"/>
        <end position="181"/>
    </location>
</feature>